<feature type="domain" description="Globin" evidence="8">
    <location>
        <begin position="43"/>
        <end position="189"/>
    </location>
</feature>
<protein>
    <submittedName>
        <fullName evidence="9">Hemoglobin</fullName>
    </submittedName>
</protein>
<gene>
    <name evidence="9" type="ORF">DAPPUDRAFT_93831</name>
</gene>
<dbReference type="Pfam" id="PF00042">
    <property type="entry name" value="Globin"/>
    <property type="match status" value="2"/>
</dbReference>
<evidence type="ECO:0000259" key="8">
    <source>
        <dbReference type="PROSITE" id="PS01033"/>
    </source>
</evidence>
<dbReference type="GO" id="GO:0019825">
    <property type="term" value="F:oxygen binding"/>
    <property type="evidence" value="ECO:0007669"/>
    <property type="project" value="InterPro"/>
</dbReference>
<dbReference type="InterPro" id="IPR044399">
    <property type="entry name" value="Mb-like_M"/>
</dbReference>
<dbReference type="AlphaFoldDB" id="E9HWQ4"/>
<evidence type="ECO:0000256" key="1">
    <source>
        <dbReference type="ARBA" id="ARBA00022448"/>
    </source>
</evidence>
<dbReference type="Gene3D" id="1.10.490.10">
    <property type="entry name" value="Globins"/>
    <property type="match status" value="2"/>
</dbReference>
<dbReference type="InterPro" id="IPR012292">
    <property type="entry name" value="Globin/Proto"/>
</dbReference>
<dbReference type="PhylomeDB" id="E9HWQ4"/>
<proteinExistence type="inferred from homology"/>
<dbReference type="GO" id="GO:0020037">
    <property type="term" value="F:heme binding"/>
    <property type="evidence" value="ECO:0007669"/>
    <property type="project" value="InterPro"/>
</dbReference>
<dbReference type="InterPro" id="IPR009050">
    <property type="entry name" value="Globin-like_sf"/>
</dbReference>
<evidence type="ECO:0000256" key="4">
    <source>
        <dbReference type="ARBA" id="ARBA00022723"/>
    </source>
</evidence>
<evidence type="ECO:0000313" key="10">
    <source>
        <dbReference type="Proteomes" id="UP000000305"/>
    </source>
</evidence>
<evidence type="ECO:0000256" key="6">
    <source>
        <dbReference type="RuleBase" id="RU000356"/>
    </source>
</evidence>
<dbReference type="Proteomes" id="UP000000305">
    <property type="component" value="Unassembled WGS sequence"/>
</dbReference>
<dbReference type="OrthoDB" id="436496at2759"/>
<keyword evidence="2 6" id="KW-0349">Heme</keyword>
<dbReference type="PROSITE" id="PS51257">
    <property type="entry name" value="PROKAR_LIPOPROTEIN"/>
    <property type="match status" value="1"/>
</dbReference>
<feature type="chain" id="PRO_5003238391" evidence="7">
    <location>
        <begin position="22"/>
        <end position="344"/>
    </location>
</feature>
<accession>E9HWQ4</accession>
<dbReference type="PANTHER" id="PTHR47217:SF1">
    <property type="entry name" value="GLOBIN-LIKE PROTEIN"/>
    <property type="match status" value="1"/>
</dbReference>
<name>E9HWQ4_DAPPU</name>
<dbReference type="KEGG" id="dpx:DAPPUDRAFT_93831"/>
<evidence type="ECO:0000256" key="7">
    <source>
        <dbReference type="SAM" id="SignalP"/>
    </source>
</evidence>
<comment type="similarity">
    <text evidence="6">Belongs to the globin family.</text>
</comment>
<feature type="domain" description="Globin" evidence="8">
    <location>
        <begin position="200"/>
        <end position="344"/>
    </location>
</feature>
<keyword evidence="4" id="KW-0479">Metal-binding</keyword>
<evidence type="ECO:0000256" key="3">
    <source>
        <dbReference type="ARBA" id="ARBA00022621"/>
    </source>
</evidence>
<dbReference type="InterPro" id="IPR002336">
    <property type="entry name" value="Erythrocruorin"/>
</dbReference>
<evidence type="ECO:0000256" key="2">
    <source>
        <dbReference type="ARBA" id="ARBA00022617"/>
    </source>
</evidence>
<dbReference type="EMBL" id="GL732951">
    <property type="protein sequence ID" value="EFX63819.1"/>
    <property type="molecule type" value="Genomic_DNA"/>
</dbReference>
<dbReference type="GO" id="GO:0005344">
    <property type="term" value="F:oxygen carrier activity"/>
    <property type="evidence" value="ECO:0007669"/>
    <property type="project" value="UniProtKB-KW"/>
</dbReference>
<keyword evidence="5" id="KW-0408">Iron</keyword>
<dbReference type="GO" id="GO:0005576">
    <property type="term" value="C:extracellular region"/>
    <property type="evidence" value="ECO:0007669"/>
    <property type="project" value="InterPro"/>
</dbReference>
<evidence type="ECO:0000256" key="5">
    <source>
        <dbReference type="ARBA" id="ARBA00023004"/>
    </source>
</evidence>
<dbReference type="PROSITE" id="PS01033">
    <property type="entry name" value="GLOBIN"/>
    <property type="match status" value="2"/>
</dbReference>
<dbReference type="SUPFAM" id="SSF46458">
    <property type="entry name" value="Globin-like"/>
    <property type="match status" value="2"/>
</dbReference>
<keyword evidence="10" id="KW-1185">Reference proteome</keyword>
<dbReference type="PRINTS" id="PR00611">
    <property type="entry name" value="ERYTHCRUORIN"/>
</dbReference>
<dbReference type="GO" id="GO:0005833">
    <property type="term" value="C:hemoglobin complex"/>
    <property type="evidence" value="ECO:0007669"/>
    <property type="project" value="InterPro"/>
</dbReference>
<dbReference type="eggNOG" id="ENOG502TA1R">
    <property type="taxonomic scope" value="Eukaryota"/>
</dbReference>
<dbReference type="CDD" id="cd01040">
    <property type="entry name" value="Mb-like"/>
    <property type="match status" value="2"/>
</dbReference>
<reference evidence="9 10" key="1">
    <citation type="journal article" date="2011" name="Science">
        <title>The ecoresponsive genome of Daphnia pulex.</title>
        <authorList>
            <person name="Colbourne J.K."/>
            <person name="Pfrender M.E."/>
            <person name="Gilbert D."/>
            <person name="Thomas W.K."/>
            <person name="Tucker A."/>
            <person name="Oakley T.H."/>
            <person name="Tokishita S."/>
            <person name="Aerts A."/>
            <person name="Arnold G.J."/>
            <person name="Basu M.K."/>
            <person name="Bauer D.J."/>
            <person name="Caceres C.E."/>
            <person name="Carmel L."/>
            <person name="Casola C."/>
            <person name="Choi J.H."/>
            <person name="Detter J.C."/>
            <person name="Dong Q."/>
            <person name="Dusheyko S."/>
            <person name="Eads B.D."/>
            <person name="Frohlich T."/>
            <person name="Geiler-Samerotte K.A."/>
            <person name="Gerlach D."/>
            <person name="Hatcher P."/>
            <person name="Jogdeo S."/>
            <person name="Krijgsveld J."/>
            <person name="Kriventseva E.V."/>
            <person name="Kultz D."/>
            <person name="Laforsch C."/>
            <person name="Lindquist E."/>
            <person name="Lopez J."/>
            <person name="Manak J.R."/>
            <person name="Muller J."/>
            <person name="Pangilinan J."/>
            <person name="Patwardhan R.P."/>
            <person name="Pitluck S."/>
            <person name="Pritham E.J."/>
            <person name="Rechtsteiner A."/>
            <person name="Rho M."/>
            <person name="Rogozin I.B."/>
            <person name="Sakarya O."/>
            <person name="Salamov A."/>
            <person name="Schaack S."/>
            <person name="Shapiro H."/>
            <person name="Shiga Y."/>
            <person name="Skalitzky C."/>
            <person name="Smith Z."/>
            <person name="Souvorov A."/>
            <person name="Sung W."/>
            <person name="Tang Z."/>
            <person name="Tsuchiya D."/>
            <person name="Tu H."/>
            <person name="Vos H."/>
            <person name="Wang M."/>
            <person name="Wolf Y.I."/>
            <person name="Yamagata H."/>
            <person name="Yamada T."/>
            <person name="Ye Y."/>
            <person name="Shaw J.R."/>
            <person name="Andrews J."/>
            <person name="Crease T.J."/>
            <person name="Tang H."/>
            <person name="Lucas S.M."/>
            <person name="Robertson H.M."/>
            <person name="Bork P."/>
            <person name="Koonin E.V."/>
            <person name="Zdobnov E.M."/>
            <person name="Grigoriev I.V."/>
            <person name="Lynch M."/>
            <person name="Boore J.L."/>
        </authorList>
    </citation>
    <scope>NUCLEOTIDE SEQUENCE [LARGE SCALE GENOMIC DNA]</scope>
</reference>
<dbReference type="InParanoid" id="E9HWQ4"/>
<dbReference type="GO" id="GO:0046872">
    <property type="term" value="F:metal ion binding"/>
    <property type="evidence" value="ECO:0007669"/>
    <property type="project" value="UniProtKB-KW"/>
</dbReference>
<dbReference type="PANTHER" id="PTHR47217">
    <property type="entry name" value="GLOBIN-LIKE PROTEIN"/>
    <property type="match status" value="1"/>
</dbReference>
<keyword evidence="1 6" id="KW-0813">Transport</keyword>
<sequence>MAFKLVLLFGVIASACSYAVSQPGTSVTTAVTTVSADEGEEGILSSHDRSVIRITWDQAKRDGDVAPQILFRYVKAHPEYQKMFSKFANMPQNELLSNGNFLAQAYTILDGLNVAIQSLSSQELMAGQLNALGAAHHPRGATPIMFEQFGTILEEGLAEELGSIFNAEAKQAWKNGLAALVAGISKTLINQEDFADPQTKLSAHQIRDVQRSWENIRSVRNTLVSSIMIKLFKETPRIQKYFAKFGKVAVDSLTGDVEFNKQVALVADRLDTIVSASMDDKLQLLGNVNYMRYTHAARCIPRSAWEDFGRLLIDSLGASGVSSDDLAAWKGTLAVLINGISPKN</sequence>
<dbReference type="InterPro" id="IPR000971">
    <property type="entry name" value="Globin"/>
</dbReference>
<feature type="signal peptide" evidence="7">
    <location>
        <begin position="1"/>
        <end position="21"/>
    </location>
</feature>
<evidence type="ECO:0000313" key="9">
    <source>
        <dbReference type="EMBL" id="EFX63819.1"/>
    </source>
</evidence>
<keyword evidence="3 6" id="KW-0561">Oxygen transport</keyword>
<keyword evidence="7" id="KW-0732">Signal</keyword>
<organism evidence="9 10">
    <name type="scientific">Daphnia pulex</name>
    <name type="common">Water flea</name>
    <dbReference type="NCBI Taxonomy" id="6669"/>
    <lineage>
        <taxon>Eukaryota</taxon>
        <taxon>Metazoa</taxon>
        <taxon>Ecdysozoa</taxon>
        <taxon>Arthropoda</taxon>
        <taxon>Crustacea</taxon>
        <taxon>Branchiopoda</taxon>
        <taxon>Diplostraca</taxon>
        <taxon>Cladocera</taxon>
        <taxon>Anomopoda</taxon>
        <taxon>Daphniidae</taxon>
        <taxon>Daphnia</taxon>
    </lineage>
</organism>
<dbReference type="HOGENOM" id="CLU_795157_0_0_1"/>